<gene>
    <name evidence="2" type="ORF">VA596_24110</name>
</gene>
<dbReference type="EMBL" id="JAYFSI010000005">
    <property type="protein sequence ID" value="MEA5362642.1"/>
    <property type="molecule type" value="Genomic_DNA"/>
</dbReference>
<dbReference type="RefSeq" id="WP_323330255.1">
    <property type="nucleotide sequence ID" value="NZ_JAYFSI010000005.1"/>
</dbReference>
<comment type="caution">
    <text evidence="2">The sequence shown here is derived from an EMBL/GenBank/DDBJ whole genome shotgun (WGS) entry which is preliminary data.</text>
</comment>
<feature type="region of interest" description="Disordered" evidence="1">
    <location>
        <begin position="80"/>
        <end position="149"/>
    </location>
</feature>
<keyword evidence="3" id="KW-1185">Reference proteome</keyword>
<protein>
    <submittedName>
        <fullName evidence="2">Uncharacterized protein</fullName>
    </submittedName>
</protein>
<feature type="compositionally biased region" description="Basic and acidic residues" evidence="1">
    <location>
        <begin position="36"/>
        <end position="45"/>
    </location>
</feature>
<accession>A0ABU5R8V1</accession>
<dbReference type="Proteomes" id="UP001304298">
    <property type="component" value="Unassembled WGS sequence"/>
</dbReference>
<evidence type="ECO:0000256" key="1">
    <source>
        <dbReference type="SAM" id="MobiDB-lite"/>
    </source>
</evidence>
<feature type="compositionally biased region" description="Pro residues" evidence="1">
    <location>
        <begin position="130"/>
        <end position="141"/>
    </location>
</feature>
<evidence type="ECO:0000313" key="3">
    <source>
        <dbReference type="Proteomes" id="UP001304298"/>
    </source>
</evidence>
<sequence length="167" mass="17342">MTRSARRRRDRVSVDELLRQAGVRPRKPGSRSAEVAARRDPEAEPHSPGARIALASAVAVVLGGLVLALVTQPDPVPGSTGFPQLQPATGVPSSSAVAVPTQTTTPSPVVMQARPTRTPTPSPSVSTVEIPPPTTTVPPPTTVDLRTLYPGGYANYGGGDHHGGHTR</sequence>
<evidence type="ECO:0000313" key="2">
    <source>
        <dbReference type="EMBL" id="MEA5362642.1"/>
    </source>
</evidence>
<proteinExistence type="predicted"/>
<feature type="compositionally biased region" description="Low complexity" evidence="1">
    <location>
        <begin position="93"/>
        <end position="129"/>
    </location>
</feature>
<name>A0ABU5R8V1_9PSEU</name>
<reference evidence="2 3" key="1">
    <citation type="submission" date="2023-12" db="EMBL/GenBank/DDBJ databases">
        <title>Amycolatopsis sp. V23-08.</title>
        <authorList>
            <person name="Somphong A."/>
        </authorList>
    </citation>
    <scope>NUCLEOTIDE SEQUENCE [LARGE SCALE GENOMIC DNA]</scope>
    <source>
        <strain evidence="2 3">V23-08</strain>
    </source>
</reference>
<organism evidence="2 3">
    <name type="scientific">Amycolatopsis heterodermiae</name>
    <dbReference type="NCBI Taxonomy" id="3110235"/>
    <lineage>
        <taxon>Bacteria</taxon>
        <taxon>Bacillati</taxon>
        <taxon>Actinomycetota</taxon>
        <taxon>Actinomycetes</taxon>
        <taxon>Pseudonocardiales</taxon>
        <taxon>Pseudonocardiaceae</taxon>
        <taxon>Amycolatopsis</taxon>
    </lineage>
</organism>
<feature type="compositionally biased region" description="Basic residues" evidence="1">
    <location>
        <begin position="1"/>
        <end position="10"/>
    </location>
</feature>
<feature type="region of interest" description="Disordered" evidence="1">
    <location>
        <begin position="1"/>
        <end position="47"/>
    </location>
</feature>